<dbReference type="KEGG" id="pbs:Plabr_0273"/>
<dbReference type="RefSeq" id="WP_013626646.1">
    <property type="nucleotide sequence ID" value="NC_015174.1"/>
</dbReference>
<evidence type="ECO:0000259" key="2">
    <source>
        <dbReference type="Pfam" id="PF13649"/>
    </source>
</evidence>
<dbReference type="EMBL" id="CP002546">
    <property type="protein sequence ID" value="ADY57902.1"/>
    <property type="molecule type" value="Genomic_DNA"/>
</dbReference>
<name>F0SPJ8_RUBBR</name>
<gene>
    <name evidence="3" type="ordered locus">Plabr_0273</name>
</gene>
<dbReference type="HOGENOM" id="CLU_908775_0_0_0"/>
<evidence type="ECO:0000256" key="1">
    <source>
        <dbReference type="SAM" id="MobiDB-lite"/>
    </source>
</evidence>
<evidence type="ECO:0000313" key="4">
    <source>
        <dbReference type="Proteomes" id="UP000006860"/>
    </source>
</evidence>
<dbReference type="Pfam" id="PF13649">
    <property type="entry name" value="Methyltransf_25"/>
    <property type="match status" value="1"/>
</dbReference>
<organism evidence="3 4">
    <name type="scientific">Rubinisphaera brasiliensis (strain ATCC 49424 / DSM 5305 / JCM 21570 / IAM 15109 / NBRC 103401 / IFAM 1448)</name>
    <name type="common">Planctomyces brasiliensis</name>
    <dbReference type="NCBI Taxonomy" id="756272"/>
    <lineage>
        <taxon>Bacteria</taxon>
        <taxon>Pseudomonadati</taxon>
        <taxon>Planctomycetota</taxon>
        <taxon>Planctomycetia</taxon>
        <taxon>Planctomycetales</taxon>
        <taxon>Planctomycetaceae</taxon>
        <taxon>Rubinisphaera</taxon>
    </lineage>
</organism>
<sequence>MEALSDRLESPPWPRRQFMKCFGWLRSQLPARFLLARMRKADSPLIQEFLRAPGGWRAMEIIYERKQPRNLVDWYALNGLPLSIEARNRRRLIKAAYENAVAQTPADRPLRILSLGSGPAVEIVEVVSECSQAATVNAVDLDVEAISHGRDLVERAGLEGQVQFHELDVRDCLTQFSGEQFDLVSIVGLAEYIEDEELTELLNGLTDLIEPQAGQLVIHGYQDTCSSAVTMRRVFNLHMRQRSARQLSRLLIQSGFDVADLQNTPLGVYPLLTARPTAAEESHAAITPRETMPLQAGKQRDRVTLE</sequence>
<dbReference type="eggNOG" id="COG4123">
    <property type="taxonomic scope" value="Bacteria"/>
</dbReference>
<feature type="region of interest" description="Disordered" evidence="1">
    <location>
        <begin position="280"/>
        <end position="306"/>
    </location>
</feature>
<dbReference type="Proteomes" id="UP000006860">
    <property type="component" value="Chromosome"/>
</dbReference>
<dbReference type="InterPro" id="IPR041698">
    <property type="entry name" value="Methyltransf_25"/>
</dbReference>
<dbReference type="InterPro" id="IPR029063">
    <property type="entry name" value="SAM-dependent_MTases_sf"/>
</dbReference>
<protein>
    <recommendedName>
        <fullName evidence="2">Methyltransferase domain-containing protein</fullName>
    </recommendedName>
</protein>
<proteinExistence type="predicted"/>
<dbReference type="AlphaFoldDB" id="F0SPJ8"/>
<reference evidence="4" key="1">
    <citation type="submission" date="2011-02" db="EMBL/GenBank/DDBJ databases">
        <title>The complete genome of Planctomyces brasiliensis DSM 5305.</title>
        <authorList>
            <person name="Lucas S."/>
            <person name="Copeland A."/>
            <person name="Lapidus A."/>
            <person name="Bruce D."/>
            <person name="Goodwin L."/>
            <person name="Pitluck S."/>
            <person name="Kyrpides N."/>
            <person name="Mavromatis K."/>
            <person name="Pagani I."/>
            <person name="Ivanova N."/>
            <person name="Ovchinnikova G."/>
            <person name="Lu M."/>
            <person name="Detter J.C."/>
            <person name="Han C."/>
            <person name="Land M."/>
            <person name="Hauser L."/>
            <person name="Markowitz V."/>
            <person name="Cheng J.-F."/>
            <person name="Hugenholtz P."/>
            <person name="Woyke T."/>
            <person name="Wu D."/>
            <person name="Tindall B."/>
            <person name="Pomrenke H.G."/>
            <person name="Brambilla E."/>
            <person name="Klenk H.-P."/>
            <person name="Eisen J.A."/>
        </authorList>
    </citation>
    <scope>NUCLEOTIDE SEQUENCE [LARGE SCALE GENOMIC DNA]</scope>
    <source>
        <strain evidence="4">ATCC 49424 / DSM 5305 / JCM 21570 / NBRC 103401 / IFAM 1448</strain>
    </source>
</reference>
<keyword evidence="4" id="KW-1185">Reference proteome</keyword>
<dbReference type="OrthoDB" id="214887at2"/>
<evidence type="ECO:0000313" key="3">
    <source>
        <dbReference type="EMBL" id="ADY57902.1"/>
    </source>
</evidence>
<dbReference type="Gene3D" id="3.40.50.150">
    <property type="entry name" value="Vaccinia Virus protein VP39"/>
    <property type="match status" value="1"/>
</dbReference>
<dbReference type="SUPFAM" id="SSF53335">
    <property type="entry name" value="S-adenosyl-L-methionine-dependent methyltransferases"/>
    <property type="match status" value="1"/>
</dbReference>
<dbReference type="STRING" id="756272.Plabr_0273"/>
<accession>F0SPJ8</accession>
<feature type="domain" description="Methyltransferase" evidence="2">
    <location>
        <begin position="112"/>
        <end position="211"/>
    </location>
</feature>